<proteinExistence type="predicted"/>
<feature type="compositionally biased region" description="Gly residues" evidence="8">
    <location>
        <begin position="190"/>
        <end position="207"/>
    </location>
</feature>
<evidence type="ECO:0000256" key="3">
    <source>
        <dbReference type="ARBA" id="ARBA00003681"/>
    </source>
</evidence>
<evidence type="ECO:0000259" key="11">
    <source>
        <dbReference type="PROSITE" id="PS51350"/>
    </source>
</evidence>
<evidence type="ECO:0000256" key="5">
    <source>
        <dbReference type="ARBA" id="ARBA00020422"/>
    </source>
</evidence>
<gene>
    <name evidence="12" type="ORF">CAE01nite_16490</name>
</gene>
<dbReference type="GO" id="GO:0016020">
    <property type="term" value="C:membrane"/>
    <property type="evidence" value="ECO:0007669"/>
    <property type="project" value="InterPro"/>
</dbReference>
<dbReference type="GO" id="GO:0047324">
    <property type="term" value="F:phosphoenolpyruvate-glycerone phosphotransferase activity"/>
    <property type="evidence" value="ECO:0007669"/>
    <property type="project" value="UniProtKB-EC"/>
</dbReference>
<dbReference type="PROSITE" id="PS51350">
    <property type="entry name" value="PTS_HPR_DOM"/>
    <property type="match status" value="1"/>
</dbReference>
<dbReference type="PROSITE" id="PS00369">
    <property type="entry name" value="PTS_HPR_HIS"/>
    <property type="match status" value="1"/>
</dbReference>
<dbReference type="Pfam" id="PF03610">
    <property type="entry name" value="EIIA-man"/>
    <property type="match status" value="1"/>
</dbReference>
<dbReference type="CDD" id="cd00367">
    <property type="entry name" value="PTS-HPr_like"/>
    <property type="match status" value="1"/>
</dbReference>
<protein>
    <recommendedName>
        <fullName evidence="5">Phosphocarrier protein HPr</fullName>
        <ecNumber evidence="4">2.7.1.121</ecNumber>
    </recommendedName>
</protein>
<dbReference type="GO" id="GO:0009401">
    <property type="term" value="P:phosphoenolpyruvate-dependent sugar phosphotransferase system"/>
    <property type="evidence" value="ECO:0007669"/>
    <property type="project" value="InterPro"/>
</dbReference>
<dbReference type="InterPro" id="IPR036662">
    <property type="entry name" value="PTS_EIIA_man-typ_sf"/>
</dbReference>
<evidence type="ECO:0000313" key="12">
    <source>
        <dbReference type="EMBL" id="GEO33924.1"/>
    </source>
</evidence>
<dbReference type="Proteomes" id="UP000321181">
    <property type="component" value="Unassembled WGS sequence"/>
</dbReference>
<evidence type="ECO:0000256" key="2">
    <source>
        <dbReference type="ARBA" id="ARBA00002788"/>
    </source>
</evidence>
<feature type="signal peptide" evidence="9">
    <location>
        <begin position="1"/>
        <end position="18"/>
    </location>
</feature>
<dbReference type="InterPro" id="IPR039643">
    <property type="entry name" value="DhaM"/>
</dbReference>
<keyword evidence="6" id="KW-0808">Transferase</keyword>
<name>A0A512DBR6_9CELL</name>
<comment type="subunit">
    <text evidence="7">Homodimer. The dihydroxyacetone kinase complex is composed of a homodimer of DhaM, a homodimer of DhaK and the subunit DhaL.</text>
</comment>
<dbReference type="EMBL" id="BJYY01000013">
    <property type="protein sequence ID" value="GEO33924.1"/>
    <property type="molecule type" value="Genomic_DNA"/>
</dbReference>
<dbReference type="GO" id="GO:0019563">
    <property type="term" value="P:glycerol catabolic process"/>
    <property type="evidence" value="ECO:0007669"/>
    <property type="project" value="InterPro"/>
</dbReference>
<feature type="region of interest" description="Disordered" evidence="8">
    <location>
        <begin position="147"/>
        <end position="250"/>
    </location>
</feature>
<sequence length="331" mass="31205">MAAPVVALVLVSHSSPLAQGLADVAAQMAPDVLILPAGGTGDGRIGTGFDLVEEALGRALEDGRSAVVLTDLGSAALTAESVLEMAEADVAARVRVVDAPFVEGAVEAAVVAQTGADLPTVARAAEDAATTFGRSASSLAAVADAGSQVVGGSGGAPGPVGEGETSGAAVATSAGDAGTVVDRGAASGAATGGTGVGPEPGAGGAAARGGSPSSTGGAGAEPRAGRAAGSAPAAAQHTSDGRPAGTPSARGTAVLRNRLGLHARPAAQLARTVGAFDALVTVNGVDARSVLALVGLGAVGGHEVVVAATGPQARTAVTAVIDELENGFGEA</sequence>
<dbReference type="InterPro" id="IPR035895">
    <property type="entry name" value="HPr-like_sf"/>
</dbReference>
<dbReference type="InterPro" id="IPR012844">
    <property type="entry name" value="DhaM_N"/>
</dbReference>
<dbReference type="Gene3D" id="3.40.50.510">
    <property type="entry name" value="Phosphotransferase system, mannose-type IIA component"/>
    <property type="match status" value="1"/>
</dbReference>
<evidence type="ECO:0000313" key="13">
    <source>
        <dbReference type="Proteomes" id="UP000321181"/>
    </source>
</evidence>
<dbReference type="PROSITE" id="PS51096">
    <property type="entry name" value="PTS_EIIA_TYPE_4"/>
    <property type="match status" value="1"/>
</dbReference>
<evidence type="ECO:0000256" key="1">
    <source>
        <dbReference type="ARBA" id="ARBA00001113"/>
    </source>
</evidence>
<evidence type="ECO:0000259" key="10">
    <source>
        <dbReference type="PROSITE" id="PS51096"/>
    </source>
</evidence>
<accession>A0A512DBR6</accession>
<dbReference type="EC" id="2.7.1.121" evidence="4"/>
<dbReference type="PANTHER" id="PTHR38594">
    <property type="entry name" value="PEP-DEPENDENT DIHYDROXYACETONE KINASE, PHOSPHORYL DONOR SUBUNIT DHAM"/>
    <property type="match status" value="1"/>
</dbReference>
<dbReference type="SUPFAM" id="SSF53062">
    <property type="entry name" value="PTS system fructose IIA component-like"/>
    <property type="match status" value="1"/>
</dbReference>
<dbReference type="SUPFAM" id="SSF55594">
    <property type="entry name" value="HPr-like"/>
    <property type="match status" value="1"/>
</dbReference>
<dbReference type="RefSeq" id="WP_246131089.1">
    <property type="nucleotide sequence ID" value="NZ_BAAARM010000003.1"/>
</dbReference>
<dbReference type="InterPro" id="IPR001020">
    <property type="entry name" value="PTS_HPr_His_P_site"/>
</dbReference>
<evidence type="ECO:0000256" key="6">
    <source>
        <dbReference type="ARBA" id="ARBA00022679"/>
    </source>
</evidence>
<dbReference type="NCBIfam" id="TIGR01003">
    <property type="entry name" value="PTS_HPr_family"/>
    <property type="match status" value="1"/>
</dbReference>
<comment type="caution">
    <text evidence="12">The sequence shown here is derived from an EMBL/GenBank/DDBJ whole genome shotgun (WGS) entry which is preliminary data.</text>
</comment>
<organism evidence="12 13">
    <name type="scientific">Cellulomonas aerilata</name>
    <dbReference type="NCBI Taxonomy" id="515326"/>
    <lineage>
        <taxon>Bacteria</taxon>
        <taxon>Bacillati</taxon>
        <taxon>Actinomycetota</taxon>
        <taxon>Actinomycetes</taxon>
        <taxon>Micrococcales</taxon>
        <taxon>Cellulomonadaceae</taxon>
        <taxon>Cellulomonas</taxon>
    </lineage>
</organism>
<comment type="function">
    <text evidence="2">Component of the dihydroxyacetone kinase complex, which is responsible for the phosphoenolpyruvate (PEP)-dependent phosphorylation of dihydroxyacetone. DhaM serves as the phosphoryl donor. Is phosphorylated by phosphoenolpyruvate in an EI- and HPr-dependent reaction, and a phosphorelay system on histidine residues finally leads to phosphoryl transfer to DhaL and dihydroxyacetone.</text>
</comment>
<dbReference type="PANTHER" id="PTHR38594:SF1">
    <property type="entry name" value="PEP-DEPENDENT DIHYDROXYACETONE KINASE, PHOSPHORYL DONOR SUBUNIT DHAM"/>
    <property type="match status" value="1"/>
</dbReference>
<dbReference type="Gene3D" id="3.30.1340.10">
    <property type="entry name" value="HPr-like"/>
    <property type="match status" value="1"/>
</dbReference>
<reference evidence="12 13" key="1">
    <citation type="submission" date="2019-07" db="EMBL/GenBank/DDBJ databases">
        <title>Whole genome shotgun sequence of Cellulomonas aerilata NBRC 106308.</title>
        <authorList>
            <person name="Hosoyama A."/>
            <person name="Uohara A."/>
            <person name="Ohji S."/>
            <person name="Ichikawa N."/>
        </authorList>
    </citation>
    <scope>NUCLEOTIDE SEQUENCE [LARGE SCALE GENOMIC DNA]</scope>
    <source>
        <strain evidence="12 13">NBRC 106308</strain>
    </source>
</reference>
<feature type="compositionally biased region" description="Gly residues" evidence="8">
    <location>
        <begin position="149"/>
        <end position="161"/>
    </location>
</feature>
<dbReference type="InterPro" id="IPR000032">
    <property type="entry name" value="HPr-like"/>
</dbReference>
<dbReference type="Pfam" id="PF00381">
    <property type="entry name" value="PTS-HPr"/>
    <property type="match status" value="1"/>
</dbReference>
<dbReference type="PRINTS" id="PR00107">
    <property type="entry name" value="PHOSPHOCPHPR"/>
</dbReference>
<keyword evidence="13" id="KW-1185">Reference proteome</keyword>
<evidence type="ECO:0000256" key="8">
    <source>
        <dbReference type="SAM" id="MobiDB-lite"/>
    </source>
</evidence>
<dbReference type="InterPro" id="IPR004701">
    <property type="entry name" value="PTS_EIIA_man-typ"/>
</dbReference>
<dbReference type="AlphaFoldDB" id="A0A512DBR6"/>
<keyword evidence="9" id="KW-0732">Signal</keyword>
<comment type="catalytic activity">
    <reaction evidence="1">
        <text>dihydroxyacetone + phosphoenolpyruvate = dihydroxyacetone phosphate + pyruvate</text>
        <dbReference type="Rhea" id="RHEA:18381"/>
        <dbReference type="ChEBI" id="CHEBI:15361"/>
        <dbReference type="ChEBI" id="CHEBI:16016"/>
        <dbReference type="ChEBI" id="CHEBI:57642"/>
        <dbReference type="ChEBI" id="CHEBI:58702"/>
        <dbReference type="EC" id="2.7.1.121"/>
    </reaction>
</comment>
<feature type="domain" description="HPr" evidence="11">
    <location>
        <begin position="248"/>
        <end position="331"/>
    </location>
</feature>
<evidence type="ECO:0000256" key="4">
    <source>
        <dbReference type="ARBA" id="ARBA00012095"/>
    </source>
</evidence>
<dbReference type="NCBIfam" id="TIGR02364">
    <property type="entry name" value="dha_pts"/>
    <property type="match status" value="1"/>
</dbReference>
<feature type="chain" id="PRO_5038968596" description="Phosphocarrier protein HPr" evidence="9">
    <location>
        <begin position="19"/>
        <end position="331"/>
    </location>
</feature>
<feature type="domain" description="PTS EIIA type-4" evidence="10">
    <location>
        <begin position="5"/>
        <end position="150"/>
    </location>
</feature>
<evidence type="ECO:0000256" key="9">
    <source>
        <dbReference type="SAM" id="SignalP"/>
    </source>
</evidence>
<comment type="function">
    <text evidence="3">General (non sugar-specific) component of the phosphoenolpyruvate-dependent sugar phosphotransferase system (sugar PTS). This major carbohydrate active-transport system catalyzes the phosphorylation of incoming sugar substrates concomitantly with their translocation across the cell membrane. The phosphoryl group from phosphoenolpyruvate (PEP) is transferred to the phosphoryl carrier protein HPr by enzyme I. Phospho-HPr then transfers it to the PTS EIIA domain.</text>
</comment>
<evidence type="ECO:0000256" key="7">
    <source>
        <dbReference type="ARBA" id="ARBA00046577"/>
    </source>
</evidence>
<feature type="compositionally biased region" description="Low complexity" evidence="8">
    <location>
        <begin position="208"/>
        <end position="235"/>
    </location>
</feature>